<dbReference type="KEGG" id="mauu:NCTC10437_01902"/>
<organism evidence="1 2">
    <name type="scientific">Mycolicibacterium aurum</name>
    <name type="common">Mycobacterium aurum</name>
    <dbReference type="NCBI Taxonomy" id="1791"/>
    <lineage>
        <taxon>Bacteria</taxon>
        <taxon>Bacillati</taxon>
        <taxon>Actinomycetota</taxon>
        <taxon>Actinomycetes</taxon>
        <taxon>Mycobacteriales</taxon>
        <taxon>Mycobacteriaceae</taxon>
        <taxon>Mycolicibacterium</taxon>
    </lineage>
</organism>
<evidence type="ECO:0000313" key="1">
    <source>
        <dbReference type="EMBL" id="VEG53337.1"/>
    </source>
</evidence>
<keyword evidence="2" id="KW-1185">Reference proteome</keyword>
<sequence>MIDADAASLGATAAARVTEVAAVTVEPGLSDDEFARVEAEFGFAFADDHRAFLAIGVPVGAQWPNWRSEGRRSLAKRLQLPVEGVLFAVEWSDFWDDSWGTRPARMKDALRTARYRLARVPALVPVHSHHYLPGGRGSFGHPVLSVVQTAVVVCGTDLADYIDIGVGPDGPRDRPAVPTVEFWSGLVSRGSVD</sequence>
<dbReference type="Proteomes" id="UP000279306">
    <property type="component" value="Chromosome"/>
</dbReference>
<evidence type="ECO:0008006" key="3">
    <source>
        <dbReference type="Google" id="ProtNLM"/>
    </source>
</evidence>
<dbReference type="PANTHER" id="PTHR32011">
    <property type="entry name" value="OS08G0472400 PROTEIN"/>
    <property type="match status" value="1"/>
</dbReference>
<dbReference type="PANTHER" id="PTHR32011:SF2">
    <property type="entry name" value="OS08G0472400 PROTEIN"/>
    <property type="match status" value="1"/>
</dbReference>
<reference evidence="1 2" key="1">
    <citation type="submission" date="2018-12" db="EMBL/GenBank/DDBJ databases">
        <authorList>
            <consortium name="Pathogen Informatics"/>
        </authorList>
    </citation>
    <scope>NUCLEOTIDE SEQUENCE [LARGE SCALE GENOMIC DNA]</scope>
    <source>
        <strain evidence="1 2">NCTC10437</strain>
    </source>
</reference>
<accession>A0A448IM32</accession>
<dbReference type="RefSeq" id="WP_048632128.1">
    <property type="nucleotide sequence ID" value="NZ_CVQQ01000005.1"/>
</dbReference>
<dbReference type="OrthoDB" id="264195at2"/>
<evidence type="ECO:0000313" key="2">
    <source>
        <dbReference type="Proteomes" id="UP000279306"/>
    </source>
</evidence>
<protein>
    <recommendedName>
        <fullName evidence="3">SMI1 / KNR4 family</fullName>
    </recommendedName>
</protein>
<gene>
    <name evidence="1" type="ORF">NCTC10437_01902</name>
</gene>
<name>A0A448IM32_MYCAU</name>
<dbReference type="AlphaFoldDB" id="A0A448IM32"/>
<dbReference type="EMBL" id="LR134356">
    <property type="protein sequence ID" value="VEG53337.1"/>
    <property type="molecule type" value="Genomic_DNA"/>
</dbReference>
<dbReference type="STRING" id="1791.GCA_001049355_01988"/>
<proteinExistence type="predicted"/>